<feature type="transmembrane region" description="Helical" evidence="7">
    <location>
        <begin position="379"/>
        <end position="400"/>
    </location>
</feature>
<keyword evidence="4 7" id="KW-0812">Transmembrane</keyword>
<keyword evidence="5 7" id="KW-1133">Transmembrane helix</keyword>
<evidence type="ECO:0000256" key="2">
    <source>
        <dbReference type="ARBA" id="ARBA00007430"/>
    </source>
</evidence>
<feature type="transmembrane region" description="Helical" evidence="7">
    <location>
        <begin position="412"/>
        <end position="442"/>
    </location>
</feature>
<keyword evidence="3" id="KW-1003">Cell membrane</keyword>
<feature type="transmembrane region" description="Helical" evidence="7">
    <location>
        <begin position="114"/>
        <end position="134"/>
    </location>
</feature>
<dbReference type="PANTHER" id="PTHR30250">
    <property type="entry name" value="PST FAMILY PREDICTED COLANIC ACID TRANSPORTER"/>
    <property type="match status" value="1"/>
</dbReference>
<organism evidence="8 9">
    <name type="scientific">Microcystis aeruginosa KW</name>
    <dbReference type="NCBI Taxonomy" id="1960155"/>
    <lineage>
        <taxon>Bacteria</taxon>
        <taxon>Bacillati</taxon>
        <taxon>Cyanobacteriota</taxon>
        <taxon>Cyanophyceae</taxon>
        <taxon>Oscillatoriophycideae</taxon>
        <taxon>Chroococcales</taxon>
        <taxon>Microcystaceae</taxon>
        <taxon>Microcystis</taxon>
    </lineage>
</organism>
<evidence type="ECO:0000256" key="4">
    <source>
        <dbReference type="ARBA" id="ARBA00022692"/>
    </source>
</evidence>
<accession>A0A1V4BRA4</accession>
<evidence type="ECO:0000256" key="1">
    <source>
        <dbReference type="ARBA" id="ARBA00004651"/>
    </source>
</evidence>
<comment type="caution">
    <text evidence="8">The sequence shown here is derived from an EMBL/GenBank/DDBJ whole genome shotgun (WGS) entry which is preliminary data.</text>
</comment>
<protein>
    <submittedName>
        <fullName evidence="8">Polysaccharide biosynthesis protein</fullName>
    </submittedName>
</protein>
<dbReference type="Pfam" id="PF13440">
    <property type="entry name" value="Polysacc_synt_3"/>
    <property type="match status" value="1"/>
</dbReference>
<comment type="subcellular location">
    <subcellularLocation>
        <location evidence="1">Cell membrane</location>
        <topology evidence="1">Multi-pass membrane protein</topology>
    </subcellularLocation>
</comment>
<reference evidence="8 9" key="1">
    <citation type="submission" date="2017-02" db="EMBL/GenBank/DDBJ databases">
        <title>Genome sequence of Microcystis aeruginosa KW.</title>
        <authorList>
            <person name="Oh H.-M."/>
            <person name="Ahn C.-Y."/>
            <person name="Jeong H."/>
            <person name="Srivastava A."/>
            <person name="Lee H.-G."/>
            <person name="Kang S.-R."/>
        </authorList>
    </citation>
    <scope>NUCLEOTIDE SEQUENCE [LARGE SCALE GENOMIC DNA]</scope>
    <source>
        <strain evidence="8 9">KW</strain>
    </source>
</reference>
<feature type="transmembrane region" description="Helical" evidence="7">
    <location>
        <begin position="291"/>
        <end position="315"/>
    </location>
</feature>
<keyword evidence="6 7" id="KW-0472">Membrane</keyword>
<evidence type="ECO:0000256" key="5">
    <source>
        <dbReference type="ARBA" id="ARBA00022989"/>
    </source>
</evidence>
<feature type="transmembrane region" description="Helical" evidence="7">
    <location>
        <begin position="321"/>
        <end position="341"/>
    </location>
</feature>
<dbReference type="EMBL" id="MVGR01000004">
    <property type="protein sequence ID" value="OPF16864.1"/>
    <property type="molecule type" value="Genomic_DNA"/>
</dbReference>
<feature type="transmembrane region" description="Helical" evidence="7">
    <location>
        <begin position="242"/>
        <end position="259"/>
    </location>
</feature>
<evidence type="ECO:0000313" key="8">
    <source>
        <dbReference type="EMBL" id="OPF16864.1"/>
    </source>
</evidence>
<feature type="transmembrane region" description="Helical" evidence="7">
    <location>
        <begin position="199"/>
        <end position="222"/>
    </location>
</feature>
<feature type="transmembrane region" description="Helical" evidence="7">
    <location>
        <begin position="87"/>
        <end position="108"/>
    </location>
</feature>
<name>A0A1V4BRA4_MICAE</name>
<dbReference type="RefSeq" id="WP_002760867.1">
    <property type="nucleotide sequence ID" value="NZ_MVGR01000004.1"/>
</dbReference>
<dbReference type="GO" id="GO:0005886">
    <property type="term" value="C:plasma membrane"/>
    <property type="evidence" value="ECO:0007669"/>
    <property type="project" value="UniProtKB-SubCell"/>
</dbReference>
<dbReference type="AlphaFoldDB" id="A0A1V4BRA4"/>
<evidence type="ECO:0000256" key="6">
    <source>
        <dbReference type="ARBA" id="ARBA00023136"/>
    </source>
</evidence>
<evidence type="ECO:0000256" key="7">
    <source>
        <dbReference type="SAM" id="Phobius"/>
    </source>
</evidence>
<feature type="transmembrane region" description="Helical" evidence="7">
    <location>
        <begin position="353"/>
        <end position="373"/>
    </location>
</feature>
<dbReference type="PANTHER" id="PTHR30250:SF10">
    <property type="entry name" value="LIPOPOLYSACCHARIDE BIOSYNTHESIS PROTEIN WZXC"/>
    <property type="match status" value="1"/>
</dbReference>
<evidence type="ECO:0000313" key="9">
    <source>
        <dbReference type="Proteomes" id="UP000189835"/>
    </source>
</evidence>
<feature type="transmembrane region" description="Helical" evidence="7">
    <location>
        <begin position="20"/>
        <end position="37"/>
    </location>
</feature>
<evidence type="ECO:0000256" key="3">
    <source>
        <dbReference type="ARBA" id="ARBA00022475"/>
    </source>
</evidence>
<proteinExistence type="inferred from homology"/>
<sequence>MSLRAKVMRGGAYLAGRQGLGMVLSIISVFLVTRLIGPENYGLFVSAFGVFSYLQRIFQLGINFYLIREINPEEEPHNYHQGFTLMLLLGILGLILGIITIPLLAQWIKIGNFSALAISLFLSLPFVLCFQIPLAKLERELNYKKVAMIELLNQCLYVLVSVYFAFQGAGAWALVAAWWAQTLQSVVLFFWCSGYRPRLFWNLVLVKDMLGYGITLSAAQWIFFLRDLVNPLLVGRFGGAEAVGFVALAIRLVEVLSFVKHATWRISMAALAKIQDNPPKLRWAITEGMSLQVLALGPILDVVAWTLPLIIGLAFGERWRVALQVYPFIAWAYLTNSLFNLHSSTLYVLRKNTYVALFHLLHVALFAGGAWLLLPKLGIVGYGWAEVIALPAYGLIHLFITKIIGSPDYRLALLWWAACSLPLFVQQLGMWTGFGLIFVILLPITRQQIRSYWHSFQHSS</sequence>
<gene>
    <name evidence="8" type="ORF">B1L04_12085</name>
</gene>
<dbReference type="Proteomes" id="UP000189835">
    <property type="component" value="Unassembled WGS sequence"/>
</dbReference>
<dbReference type="InterPro" id="IPR050833">
    <property type="entry name" value="Poly_Biosynth_Transport"/>
</dbReference>
<comment type="similarity">
    <text evidence="2">Belongs to the polysaccharide synthase family.</text>
</comment>